<evidence type="ECO:0000313" key="2">
    <source>
        <dbReference type="Proteomes" id="UP000601223"/>
    </source>
</evidence>
<dbReference type="RefSeq" id="WP_203748731.1">
    <property type="nucleotide sequence ID" value="NZ_BONF01000025.1"/>
</dbReference>
<dbReference type="Proteomes" id="UP000601223">
    <property type="component" value="Unassembled WGS sequence"/>
</dbReference>
<dbReference type="EMBL" id="BONF01000025">
    <property type="protein sequence ID" value="GIF82847.1"/>
    <property type="molecule type" value="Genomic_DNA"/>
</dbReference>
<gene>
    <name evidence="1" type="ORF">Cba03nite_41960</name>
</gene>
<sequence length="426" mass="44232">MDAEDTTLEAILGGAPSPDAWQAVCGLLPGVAREALPTALNRLADWPARLRPMPDAWWEEKARGVHRPWHAASAWRALGDVYDVQNGRPPAPEDDEETDFACFSEGATALACPSDASWLLLCAAAEWHHNGGDVVVWATGPQADPVKLLDGAHFHDEALDAQLSPDETVAVCSVEGRVHAWSTPDGKPRWQVELAESSDTEGRYDMAYSAVRIGFSGDGRRIAAGCAARGVHVVDTASGELVGLIAADPCGPVALDHDGTRLAHAGTSGEIVVRDTASGAILMRHDTGLATVNALAFAPGDAGLAVAGGARDVGRSPGVRPAAVVLTLHGNAVTGSRKVVPLEAPADLVADSPLAAVATRCVWGVHGPLVYAEDDAGAVLFGGDGRVLWTEPGMTCGNLSPDGRVLVTMGEEDVTAVFLDALFPAG</sequence>
<protein>
    <submittedName>
        <fullName evidence="1">Uncharacterized protein</fullName>
    </submittedName>
</protein>
<name>A0A8J3JDE4_9ACTN</name>
<reference evidence="1 2" key="1">
    <citation type="submission" date="2021-01" db="EMBL/GenBank/DDBJ databases">
        <title>Whole genome shotgun sequence of Catellatospora bangladeshensis NBRC 107357.</title>
        <authorList>
            <person name="Komaki H."/>
            <person name="Tamura T."/>
        </authorList>
    </citation>
    <scope>NUCLEOTIDE SEQUENCE [LARGE SCALE GENOMIC DNA]</scope>
    <source>
        <strain evidence="1 2">NBRC 107357</strain>
    </source>
</reference>
<dbReference type="Gene3D" id="2.130.10.10">
    <property type="entry name" value="YVTN repeat-like/Quinoprotein amine dehydrogenase"/>
    <property type="match status" value="1"/>
</dbReference>
<keyword evidence="2" id="KW-1185">Reference proteome</keyword>
<dbReference type="AlphaFoldDB" id="A0A8J3JDE4"/>
<evidence type="ECO:0000313" key="1">
    <source>
        <dbReference type="EMBL" id="GIF82847.1"/>
    </source>
</evidence>
<proteinExistence type="predicted"/>
<organism evidence="1 2">
    <name type="scientific">Catellatospora bangladeshensis</name>
    <dbReference type="NCBI Taxonomy" id="310355"/>
    <lineage>
        <taxon>Bacteria</taxon>
        <taxon>Bacillati</taxon>
        <taxon>Actinomycetota</taxon>
        <taxon>Actinomycetes</taxon>
        <taxon>Micromonosporales</taxon>
        <taxon>Micromonosporaceae</taxon>
        <taxon>Catellatospora</taxon>
    </lineage>
</organism>
<comment type="caution">
    <text evidence="1">The sequence shown here is derived from an EMBL/GenBank/DDBJ whole genome shotgun (WGS) entry which is preliminary data.</text>
</comment>
<dbReference type="InterPro" id="IPR011044">
    <property type="entry name" value="Quino_amine_DH_bsu"/>
</dbReference>
<dbReference type="SUPFAM" id="SSF50969">
    <property type="entry name" value="YVTN repeat-like/Quinoprotein amine dehydrogenase"/>
    <property type="match status" value="1"/>
</dbReference>
<accession>A0A8J3JDE4</accession>
<dbReference type="InterPro" id="IPR015943">
    <property type="entry name" value="WD40/YVTN_repeat-like_dom_sf"/>
</dbReference>